<keyword evidence="2" id="KW-0433">Leucine-rich repeat</keyword>
<dbReference type="Proteomes" id="UP000694853">
    <property type="component" value="Unplaced"/>
</dbReference>
<dbReference type="PANTHER" id="PTHR33463">
    <property type="entry name" value="NB-ARC DOMAIN-CONTAINING PROTEIN-RELATED"/>
    <property type="match status" value="1"/>
</dbReference>
<feature type="domain" description="Disease resistance R13L4/SHOC-2-like LRR" evidence="10">
    <location>
        <begin position="553"/>
        <end position="778"/>
    </location>
</feature>
<dbReference type="Pfam" id="PF23598">
    <property type="entry name" value="LRR_14"/>
    <property type="match status" value="1"/>
</dbReference>
<evidence type="ECO:0000256" key="6">
    <source>
        <dbReference type="ARBA" id="ARBA00022840"/>
    </source>
</evidence>
<evidence type="ECO:0000313" key="12">
    <source>
        <dbReference type="RefSeq" id="XP_027348367.1"/>
    </source>
</evidence>
<dbReference type="Gene3D" id="3.80.10.10">
    <property type="entry name" value="Ribonuclease Inhibitor"/>
    <property type="match status" value="1"/>
</dbReference>
<dbReference type="GO" id="GO:0043531">
    <property type="term" value="F:ADP binding"/>
    <property type="evidence" value="ECO:0007669"/>
    <property type="project" value="InterPro"/>
</dbReference>
<evidence type="ECO:0000256" key="7">
    <source>
        <dbReference type="SAM" id="Coils"/>
    </source>
</evidence>
<evidence type="ECO:0000259" key="10">
    <source>
        <dbReference type="Pfam" id="PF23598"/>
    </source>
</evidence>
<dbReference type="InterPro" id="IPR055414">
    <property type="entry name" value="LRR_R13L4/SHOC2-like"/>
</dbReference>
<accession>A0A8B8KWT6</accession>
<dbReference type="InterPro" id="IPR002182">
    <property type="entry name" value="NB-ARC"/>
</dbReference>
<dbReference type="FunFam" id="1.10.10.10:FF:000322">
    <property type="entry name" value="Probable disease resistance protein At1g63360"/>
    <property type="match status" value="1"/>
</dbReference>
<dbReference type="Pfam" id="PF00931">
    <property type="entry name" value="NB-ARC"/>
    <property type="match status" value="1"/>
</dbReference>
<name>A0A8B8KWT6_ABRPR</name>
<dbReference type="GeneID" id="113859904"/>
<sequence>MELLGIIWDAATRLFNCTKTKAAYVYKLEENVDSLKRKWDQLQNMKKDMQIRIQSAENTREKQRTNEVHGWLQEVLNLQQEMLEINTVHQEISNNKCLSGCCPKNCVLSYKSGKRIVHMLKNVNELLTRREHFGSVDIAYKLPPKPVIEMPSVETVGLDLMLNQVWNSIEDENIGIIGLYGMGGAGKTTLMKRIHNEFGKRNLHFDVVLWVVVSRDCDINRIMNDIRNRLEIDDSFWNRSSQDQKVARIYQVLKQKKFVFMVDDLWKSLELEMVGVPLPKETNNQSKVLFTTRFEDVCAKMQAEKKLKVECLSEQEAFQLFCKKVGEDTWKCHGEIEKLAWEMAKECGGLPLALITVGSAMAGVRSVEAWRQAKSDLRSSCWVGPVLEEKVFGVLKFSYDKLPDETHRKCFLYCALYPEDFKIVVDDLIDRWIGEGFLDKAKKKKSIYDMQVQGKSVVEKLKLSCMLEGVVEDDFYALPSIKMHDVIRDMALWLFRDEDVNKDRVIVEGEALAIESETNVERLNAVERISIINAGESWRVPLCPNLITLCIRKNINQYSNLQFMSKLKVLDLSRIRIEHLPSEIGKLINLEFLNLSETSIQKRFPIELKNLENLRVLLMEDVEFDLQIIPLEVIESLVRLRVFRFENRWKLEYFEGEKTFLEKLKSLPKLEELWIDLSTLAGMHKLLHSTKLRDCSTLYYLNGIKDQLEMTSILESLSAMKNLEDVGFYRVNIVEGSSISGPCPLHNLRIRRVTVGKCNSITHLTWLRYAPLLEHLKVSWCDSIEEVVKEDGGEDREEADSHIFSNLTHLCLYGLPKLESIYKRALAFPFLKFIRVNDCPKLRKLPLNSNSAKDTLIAIDGRVHWWNNLEWEDSALKDQFQSKCRRL</sequence>
<keyword evidence="11" id="KW-1185">Reference proteome</keyword>
<dbReference type="Pfam" id="PF23559">
    <property type="entry name" value="WHD_DRP"/>
    <property type="match status" value="1"/>
</dbReference>
<dbReference type="InterPro" id="IPR042197">
    <property type="entry name" value="Apaf_helical"/>
</dbReference>
<keyword evidence="7" id="KW-0175">Coiled coil</keyword>
<feature type="domain" description="NB-ARC" evidence="8">
    <location>
        <begin position="161"/>
        <end position="328"/>
    </location>
</feature>
<organism evidence="11 12">
    <name type="scientific">Abrus precatorius</name>
    <name type="common">Indian licorice</name>
    <name type="synonym">Glycine abrus</name>
    <dbReference type="NCBI Taxonomy" id="3816"/>
    <lineage>
        <taxon>Eukaryota</taxon>
        <taxon>Viridiplantae</taxon>
        <taxon>Streptophyta</taxon>
        <taxon>Embryophyta</taxon>
        <taxon>Tracheophyta</taxon>
        <taxon>Spermatophyta</taxon>
        <taxon>Magnoliopsida</taxon>
        <taxon>eudicotyledons</taxon>
        <taxon>Gunneridae</taxon>
        <taxon>Pentapetalae</taxon>
        <taxon>rosids</taxon>
        <taxon>fabids</taxon>
        <taxon>Fabales</taxon>
        <taxon>Fabaceae</taxon>
        <taxon>Papilionoideae</taxon>
        <taxon>50 kb inversion clade</taxon>
        <taxon>NPAAA clade</taxon>
        <taxon>indigoferoid/millettioid clade</taxon>
        <taxon>Abreae</taxon>
        <taxon>Abrus</taxon>
    </lineage>
</organism>
<evidence type="ECO:0000313" key="11">
    <source>
        <dbReference type="Proteomes" id="UP000694853"/>
    </source>
</evidence>
<proteinExistence type="inferred from homology"/>
<dbReference type="Gene3D" id="1.10.8.430">
    <property type="entry name" value="Helical domain of apoptotic protease-activating factors"/>
    <property type="match status" value="1"/>
</dbReference>
<dbReference type="InterPro" id="IPR058922">
    <property type="entry name" value="WHD_DRP"/>
</dbReference>
<dbReference type="GO" id="GO:0005524">
    <property type="term" value="F:ATP binding"/>
    <property type="evidence" value="ECO:0007669"/>
    <property type="project" value="UniProtKB-KW"/>
</dbReference>
<evidence type="ECO:0000256" key="2">
    <source>
        <dbReference type="ARBA" id="ARBA00022614"/>
    </source>
</evidence>
<dbReference type="Gene3D" id="1.10.10.10">
    <property type="entry name" value="Winged helix-like DNA-binding domain superfamily/Winged helix DNA-binding domain"/>
    <property type="match status" value="1"/>
</dbReference>
<dbReference type="OrthoDB" id="664960at2759"/>
<dbReference type="SUPFAM" id="SSF52058">
    <property type="entry name" value="L domain-like"/>
    <property type="match status" value="1"/>
</dbReference>
<evidence type="ECO:0000259" key="9">
    <source>
        <dbReference type="Pfam" id="PF23559"/>
    </source>
</evidence>
<keyword evidence="5" id="KW-0611">Plant defense</keyword>
<dbReference type="AlphaFoldDB" id="A0A8B8KWT6"/>
<evidence type="ECO:0000259" key="8">
    <source>
        <dbReference type="Pfam" id="PF00931"/>
    </source>
</evidence>
<gene>
    <name evidence="12" type="primary">LOC113859904</name>
</gene>
<dbReference type="KEGG" id="aprc:113859904"/>
<reference evidence="11" key="1">
    <citation type="journal article" date="2019" name="Toxins">
        <title>Detection of Abrin-Like and Prepropulchellin-Like Toxin Genes and Transcripts Using Whole Genome Sequencing and Full-Length Transcript Sequencing of Abrus precatorius.</title>
        <authorList>
            <person name="Hovde B.T."/>
            <person name="Daligault H.E."/>
            <person name="Hanschen E.R."/>
            <person name="Kunde Y.A."/>
            <person name="Johnson M.B."/>
            <person name="Starkenburg S.R."/>
            <person name="Johnson S.L."/>
        </authorList>
    </citation>
    <scope>NUCLEOTIDE SEQUENCE [LARGE SCALE GENOMIC DNA]</scope>
</reference>
<evidence type="ECO:0000256" key="3">
    <source>
        <dbReference type="ARBA" id="ARBA00022737"/>
    </source>
</evidence>
<dbReference type="RefSeq" id="XP_027348367.1">
    <property type="nucleotide sequence ID" value="XM_027492566.1"/>
</dbReference>
<evidence type="ECO:0000256" key="4">
    <source>
        <dbReference type="ARBA" id="ARBA00022741"/>
    </source>
</evidence>
<dbReference type="InterPro" id="IPR036388">
    <property type="entry name" value="WH-like_DNA-bd_sf"/>
</dbReference>
<evidence type="ECO:0000256" key="5">
    <source>
        <dbReference type="ARBA" id="ARBA00022821"/>
    </source>
</evidence>
<dbReference type="SUPFAM" id="SSF52540">
    <property type="entry name" value="P-loop containing nucleoside triphosphate hydrolases"/>
    <property type="match status" value="1"/>
</dbReference>
<evidence type="ECO:0000256" key="1">
    <source>
        <dbReference type="ARBA" id="ARBA00008894"/>
    </source>
</evidence>
<feature type="domain" description="Disease resistance protein winged helix" evidence="9">
    <location>
        <begin position="416"/>
        <end position="491"/>
    </location>
</feature>
<keyword evidence="3" id="KW-0677">Repeat</keyword>
<keyword evidence="4" id="KW-0547">Nucleotide-binding</keyword>
<keyword evidence="6" id="KW-0067">ATP-binding</keyword>
<dbReference type="InterPro" id="IPR032675">
    <property type="entry name" value="LRR_dom_sf"/>
</dbReference>
<dbReference type="PRINTS" id="PR00364">
    <property type="entry name" value="DISEASERSIST"/>
</dbReference>
<dbReference type="InterPro" id="IPR027417">
    <property type="entry name" value="P-loop_NTPase"/>
</dbReference>
<dbReference type="InterPro" id="IPR050905">
    <property type="entry name" value="Plant_NBS-LRR"/>
</dbReference>
<dbReference type="PANTHER" id="PTHR33463:SF220">
    <property type="entry name" value="NB-ARC DOMAIN-CONTAINING PROTEIN"/>
    <property type="match status" value="1"/>
</dbReference>
<feature type="coiled-coil region" evidence="7">
    <location>
        <begin position="25"/>
        <end position="66"/>
    </location>
</feature>
<protein>
    <submittedName>
        <fullName evidence="12">Probable disease resistance protein At5g63020</fullName>
    </submittedName>
</protein>
<dbReference type="FunFam" id="3.40.50.300:FF:001091">
    <property type="entry name" value="Probable disease resistance protein At1g61300"/>
    <property type="match status" value="1"/>
</dbReference>
<dbReference type="FunFam" id="1.10.8.430:FF:000003">
    <property type="entry name" value="Probable disease resistance protein At5g66910"/>
    <property type="match status" value="1"/>
</dbReference>
<comment type="similarity">
    <text evidence="1">Belongs to the disease resistance NB-LRR family.</text>
</comment>
<reference evidence="12" key="2">
    <citation type="submission" date="2025-08" db="UniProtKB">
        <authorList>
            <consortium name="RefSeq"/>
        </authorList>
    </citation>
    <scope>IDENTIFICATION</scope>
    <source>
        <tissue evidence="12">Young leaves</tissue>
    </source>
</reference>
<dbReference type="Gene3D" id="3.40.50.300">
    <property type="entry name" value="P-loop containing nucleotide triphosphate hydrolases"/>
    <property type="match status" value="1"/>
</dbReference>
<dbReference type="GO" id="GO:0006952">
    <property type="term" value="P:defense response"/>
    <property type="evidence" value="ECO:0007669"/>
    <property type="project" value="UniProtKB-KW"/>
</dbReference>